<dbReference type="EMBL" id="JBEAFC010000004">
    <property type="protein sequence ID" value="KAL1560431.1"/>
    <property type="molecule type" value="Genomic_DNA"/>
</dbReference>
<keyword evidence="3" id="KW-1185">Reference proteome</keyword>
<organism evidence="2 3">
    <name type="scientific">Salvia divinorum</name>
    <name type="common">Maria pastora</name>
    <name type="synonym">Diviner's sage</name>
    <dbReference type="NCBI Taxonomy" id="28513"/>
    <lineage>
        <taxon>Eukaryota</taxon>
        <taxon>Viridiplantae</taxon>
        <taxon>Streptophyta</taxon>
        <taxon>Embryophyta</taxon>
        <taxon>Tracheophyta</taxon>
        <taxon>Spermatophyta</taxon>
        <taxon>Magnoliopsida</taxon>
        <taxon>eudicotyledons</taxon>
        <taxon>Gunneridae</taxon>
        <taxon>Pentapetalae</taxon>
        <taxon>asterids</taxon>
        <taxon>lamiids</taxon>
        <taxon>Lamiales</taxon>
        <taxon>Lamiaceae</taxon>
        <taxon>Nepetoideae</taxon>
        <taxon>Mentheae</taxon>
        <taxon>Salviinae</taxon>
        <taxon>Salvia</taxon>
        <taxon>Salvia subgen. Calosphace</taxon>
    </lineage>
</organism>
<gene>
    <name evidence="2" type="ORF">AAHA92_10640</name>
</gene>
<sequence>MKDEPEYDPYGLEREILSTTAWYDSPAKYIYRQHSQSTFEQSEFMIDQRESMSDQLESKFDNNDDDDDEQY</sequence>
<evidence type="ECO:0000313" key="3">
    <source>
        <dbReference type="Proteomes" id="UP001567538"/>
    </source>
</evidence>
<evidence type="ECO:0000313" key="2">
    <source>
        <dbReference type="EMBL" id="KAL1560431.1"/>
    </source>
</evidence>
<feature type="compositionally biased region" description="Basic and acidic residues" evidence="1">
    <location>
        <begin position="49"/>
        <end position="62"/>
    </location>
</feature>
<name>A0ABD1HVD0_SALDI</name>
<comment type="caution">
    <text evidence="2">The sequence shown here is derived from an EMBL/GenBank/DDBJ whole genome shotgun (WGS) entry which is preliminary data.</text>
</comment>
<proteinExistence type="predicted"/>
<accession>A0ABD1HVD0</accession>
<reference evidence="2 3" key="1">
    <citation type="submission" date="2024-06" db="EMBL/GenBank/DDBJ databases">
        <title>A chromosome level genome sequence of Diviner's sage (Salvia divinorum).</title>
        <authorList>
            <person name="Ford S.A."/>
            <person name="Ro D.-K."/>
            <person name="Ness R.W."/>
            <person name="Phillips M.A."/>
        </authorList>
    </citation>
    <scope>NUCLEOTIDE SEQUENCE [LARGE SCALE GENOMIC DNA]</scope>
    <source>
        <strain evidence="2">SAF-2024a</strain>
        <tissue evidence="2">Leaf</tissue>
    </source>
</reference>
<dbReference type="AlphaFoldDB" id="A0ABD1HVD0"/>
<protein>
    <submittedName>
        <fullName evidence="2">Uncharacterized protein</fullName>
    </submittedName>
</protein>
<evidence type="ECO:0000256" key="1">
    <source>
        <dbReference type="SAM" id="MobiDB-lite"/>
    </source>
</evidence>
<dbReference type="Proteomes" id="UP001567538">
    <property type="component" value="Unassembled WGS sequence"/>
</dbReference>
<feature type="region of interest" description="Disordered" evidence="1">
    <location>
        <begin position="49"/>
        <end position="71"/>
    </location>
</feature>